<evidence type="ECO:0000313" key="2">
    <source>
        <dbReference type="EMBL" id="MFB9732355.1"/>
    </source>
</evidence>
<evidence type="ECO:0000256" key="1">
    <source>
        <dbReference type="SAM" id="Phobius"/>
    </source>
</evidence>
<feature type="transmembrane region" description="Helical" evidence="1">
    <location>
        <begin position="124"/>
        <end position="144"/>
    </location>
</feature>
<sequence length="233" mass="25527">MERSGGGGRGDLLLRGVVGLVLLVLAVFVVLRLVEDVPHLLAGTPGEDPFGRRYVAHPWEGYLHIVPGTVFLVLALPQLSARVRRRHLRLHRRMGRVAIVLGLLSAAFGLLFGARHAFGGAPQTAATVVFGAWFAVTLLLGLRGARGHRVVQHRRWMIRAFAVSTGVGTIRLWVGLLLGTGLTDFRGAFGWAFWLGLTMHVVAGEMYLRHRPDVHRVRHHGNGRRRPVPSPGG</sequence>
<protein>
    <submittedName>
        <fullName evidence="2">DUF2306 domain-containing protein</fullName>
    </submittedName>
</protein>
<feature type="transmembrane region" description="Helical" evidence="1">
    <location>
        <begin position="97"/>
        <end position="118"/>
    </location>
</feature>
<organism evidence="2 3">
    <name type="scientific">Ornithinimicrobium kibberense</name>
    <dbReference type="NCBI Taxonomy" id="282060"/>
    <lineage>
        <taxon>Bacteria</taxon>
        <taxon>Bacillati</taxon>
        <taxon>Actinomycetota</taxon>
        <taxon>Actinomycetes</taxon>
        <taxon>Micrococcales</taxon>
        <taxon>Ornithinimicrobiaceae</taxon>
        <taxon>Ornithinimicrobium</taxon>
    </lineage>
</organism>
<feature type="transmembrane region" description="Helical" evidence="1">
    <location>
        <begin position="156"/>
        <end position="176"/>
    </location>
</feature>
<keyword evidence="1" id="KW-1133">Transmembrane helix</keyword>
<feature type="transmembrane region" description="Helical" evidence="1">
    <location>
        <begin position="188"/>
        <end position="208"/>
    </location>
</feature>
<feature type="transmembrane region" description="Helical" evidence="1">
    <location>
        <begin position="12"/>
        <end position="34"/>
    </location>
</feature>
<evidence type="ECO:0000313" key="3">
    <source>
        <dbReference type="Proteomes" id="UP001589613"/>
    </source>
</evidence>
<reference evidence="2 3" key="1">
    <citation type="submission" date="2024-09" db="EMBL/GenBank/DDBJ databases">
        <authorList>
            <person name="Sun Q."/>
            <person name="Mori K."/>
        </authorList>
    </citation>
    <scope>NUCLEOTIDE SEQUENCE [LARGE SCALE GENOMIC DNA]</scope>
    <source>
        <strain evidence="2 3">JCM 12763</strain>
    </source>
</reference>
<comment type="caution">
    <text evidence="2">The sequence shown here is derived from an EMBL/GenBank/DDBJ whole genome shotgun (WGS) entry which is preliminary data.</text>
</comment>
<dbReference type="RefSeq" id="WP_141338560.1">
    <property type="nucleotide sequence ID" value="NZ_JBHMAX010000017.1"/>
</dbReference>
<keyword evidence="1" id="KW-0812">Transmembrane</keyword>
<accession>A0ABV5V3H6</accession>
<keyword evidence="3" id="KW-1185">Reference proteome</keyword>
<dbReference type="Proteomes" id="UP001589613">
    <property type="component" value="Unassembled WGS sequence"/>
</dbReference>
<keyword evidence="1" id="KW-0472">Membrane</keyword>
<proteinExistence type="predicted"/>
<gene>
    <name evidence="2" type="ORF">ACFFN0_09895</name>
</gene>
<dbReference type="EMBL" id="JBHMAX010000017">
    <property type="protein sequence ID" value="MFB9732355.1"/>
    <property type="molecule type" value="Genomic_DNA"/>
</dbReference>
<name>A0ABV5V3H6_9MICO</name>
<dbReference type="InterPro" id="IPR018750">
    <property type="entry name" value="DUF2306_membrane"/>
</dbReference>
<dbReference type="Pfam" id="PF10067">
    <property type="entry name" value="DUF2306"/>
    <property type="match status" value="1"/>
</dbReference>
<feature type="transmembrane region" description="Helical" evidence="1">
    <location>
        <begin position="54"/>
        <end position="76"/>
    </location>
</feature>